<dbReference type="InterPro" id="IPR012308">
    <property type="entry name" value="DNA_ligase_ATP-dep_N"/>
</dbReference>
<evidence type="ECO:0000256" key="10">
    <source>
        <dbReference type="ARBA" id="ARBA00023172"/>
    </source>
</evidence>
<evidence type="ECO:0000256" key="15">
    <source>
        <dbReference type="RuleBase" id="RU004196"/>
    </source>
</evidence>
<dbReference type="STRING" id="3076.A0A2P6TGS2"/>
<evidence type="ECO:0000259" key="17">
    <source>
        <dbReference type="PROSITE" id="PS50160"/>
    </source>
</evidence>
<dbReference type="InterPro" id="IPR012340">
    <property type="entry name" value="NA-bd_OB-fold"/>
</dbReference>
<dbReference type="SUPFAM" id="SSF50249">
    <property type="entry name" value="Nucleic acid-binding proteins"/>
    <property type="match status" value="1"/>
</dbReference>
<evidence type="ECO:0000256" key="16">
    <source>
        <dbReference type="SAM" id="MobiDB-lite"/>
    </source>
</evidence>
<dbReference type="CDD" id="cd00027">
    <property type="entry name" value="BRCT"/>
    <property type="match status" value="1"/>
</dbReference>
<evidence type="ECO:0000313" key="20">
    <source>
        <dbReference type="Proteomes" id="UP000239899"/>
    </source>
</evidence>
<dbReference type="Gene3D" id="3.40.50.10190">
    <property type="entry name" value="BRCT domain"/>
    <property type="match status" value="1"/>
</dbReference>
<evidence type="ECO:0000256" key="11">
    <source>
        <dbReference type="ARBA" id="ARBA00023242"/>
    </source>
</evidence>
<comment type="similarity">
    <text evidence="3 15">Belongs to the ATP-dependent DNA ligase family.</text>
</comment>
<dbReference type="EC" id="6.5.1.1" evidence="4"/>
<evidence type="ECO:0000313" key="19">
    <source>
        <dbReference type="EMBL" id="PRW33324.1"/>
    </source>
</evidence>
<dbReference type="PROSITE" id="PS50160">
    <property type="entry name" value="DNA_LIGASE_A3"/>
    <property type="match status" value="1"/>
</dbReference>
<evidence type="ECO:0000256" key="13">
    <source>
        <dbReference type="ARBA" id="ARBA00031942"/>
    </source>
</evidence>
<feature type="compositionally biased region" description="Basic and acidic residues" evidence="16">
    <location>
        <begin position="1155"/>
        <end position="1164"/>
    </location>
</feature>
<keyword evidence="9" id="KW-0067">ATP-binding</keyword>
<evidence type="ECO:0000256" key="1">
    <source>
        <dbReference type="ARBA" id="ARBA00001946"/>
    </source>
</evidence>
<evidence type="ECO:0000256" key="4">
    <source>
        <dbReference type="ARBA" id="ARBA00012727"/>
    </source>
</evidence>
<evidence type="ECO:0000256" key="2">
    <source>
        <dbReference type="ARBA" id="ARBA00004123"/>
    </source>
</evidence>
<dbReference type="GO" id="GO:0006303">
    <property type="term" value="P:double-strand break repair via nonhomologous end joining"/>
    <property type="evidence" value="ECO:0007669"/>
    <property type="project" value="TreeGrafter"/>
</dbReference>
<feature type="domain" description="BRCT" evidence="18">
    <location>
        <begin position="1215"/>
        <end position="1282"/>
    </location>
</feature>
<reference evidence="19 20" key="1">
    <citation type="journal article" date="2018" name="Plant J.">
        <title>Genome sequences of Chlorella sorokiniana UTEX 1602 and Micractinium conductrix SAG 241.80: implications to maltose excretion by a green alga.</title>
        <authorList>
            <person name="Arriola M.B."/>
            <person name="Velmurugan N."/>
            <person name="Zhang Y."/>
            <person name="Plunkett M.H."/>
            <person name="Hondzo H."/>
            <person name="Barney B.M."/>
        </authorList>
    </citation>
    <scope>NUCLEOTIDE SEQUENCE [LARGE SCALE GENOMIC DNA]</scope>
    <source>
        <strain evidence="20">UTEX 1602</strain>
    </source>
</reference>
<dbReference type="Pfam" id="PF04679">
    <property type="entry name" value="DNA_ligase_A_C"/>
    <property type="match status" value="1"/>
</dbReference>
<dbReference type="EMBL" id="LHPG02000017">
    <property type="protein sequence ID" value="PRW33324.1"/>
    <property type="molecule type" value="Genomic_DNA"/>
</dbReference>
<feature type="compositionally biased region" description="Gly residues" evidence="16">
    <location>
        <begin position="251"/>
        <end position="264"/>
    </location>
</feature>
<dbReference type="Proteomes" id="UP000239899">
    <property type="component" value="Unassembled WGS sequence"/>
</dbReference>
<keyword evidence="8" id="KW-0547">Nucleotide-binding</keyword>
<protein>
    <recommendedName>
        <fullName evidence="5">DNA ligase 4</fullName>
        <ecNumber evidence="4">6.5.1.1</ecNumber>
    </recommendedName>
    <alternativeName>
        <fullName evidence="13">DNA ligase IV</fullName>
    </alternativeName>
    <alternativeName>
        <fullName evidence="12">Polydeoxyribonucleotide synthase [ATP] 4</fullName>
    </alternativeName>
</protein>
<comment type="cofactor">
    <cofactor evidence="1">
        <name>Mg(2+)</name>
        <dbReference type="ChEBI" id="CHEBI:18420"/>
    </cofactor>
</comment>
<organism evidence="19 20">
    <name type="scientific">Chlorella sorokiniana</name>
    <name type="common">Freshwater green alga</name>
    <dbReference type="NCBI Taxonomy" id="3076"/>
    <lineage>
        <taxon>Eukaryota</taxon>
        <taxon>Viridiplantae</taxon>
        <taxon>Chlorophyta</taxon>
        <taxon>core chlorophytes</taxon>
        <taxon>Trebouxiophyceae</taxon>
        <taxon>Chlorellales</taxon>
        <taxon>Chlorellaceae</taxon>
        <taxon>Chlorella clade</taxon>
        <taxon>Chlorella</taxon>
    </lineage>
</organism>
<feature type="compositionally biased region" description="Low complexity" evidence="16">
    <location>
        <begin position="1375"/>
        <end position="1386"/>
    </location>
</feature>
<dbReference type="InterPro" id="IPR036420">
    <property type="entry name" value="BRCT_dom_sf"/>
</dbReference>
<comment type="caution">
    <text evidence="19">The sequence shown here is derived from an EMBL/GenBank/DDBJ whole genome shotgun (WGS) entry which is preliminary data.</text>
</comment>
<feature type="compositionally biased region" description="Low complexity" evidence="16">
    <location>
        <begin position="455"/>
        <end position="469"/>
    </location>
</feature>
<keyword evidence="11" id="KW-0539">Nucleus</keyword>
<evidence type="ECO:0000256" key="12">
    <source>
        <dbReference type="ARBA" id="ARBA00030676"/>
    </source>
</evidence>
<dbReference type="GO" id="GO:0006310">
    <property type="term" value="P:DNA recombination"/>
    <property type="evidence" value="ECO:0007669"/>
    <property type="project" value="UniProtKB-KW"/>
</dbReference>
<dbReference type="GO" id="GO:0003910">
    <property type="term" value="F:DNA ligase (ATP) activity"/>
    <property type="evidence" value="ECO:0007669"/>
    <property type="project" value="UniProtKB-EC"/>
</dbReference>
<keyword evidence="6 19" id="KW-0436">Ligase</keyword>
<feature type="region of interest" description="Disordered" evidence="16">
    <location>
        <begin position="233"/>
        <end position="267"/>
    </location>
</feature>
<comment type="subcellular location">
    <subcellularLocation>
        <location evidence="2">Nucleus</location>
    </subcellularLocation>
</comment>
<proteinExistence type="inferred from homology"/>
<name>A0A2P6TGS2_CHLSO</name>
<dbReference type="Gene3D" id="2.40.50.140">
    <property type="entry name" value="Nucleic acid-binding proteins"/>
    <property type="match status" value="1"/>
</dbReference>
<evidence type="ECO:0000256" key="6">
    <source>
        <dbReference type="ARBA" id="ARBA00022598"/>
    </source>
</evidence>
<dbReference type="OrthoDB" id="151490at2759"/>
<evidence type="ECO:0000256" key="8">
    <source>
        <dbReference type="ARBA" id="ARBA00022741"/>
    </source>
</evidence>
<keyword evidence="20" id="KW-1185">Reference proteome</keyword>
<feature type="compositionally biased region" description="Basic residues" evidence="16">
    <location>
        <begin position="1172"/>
        <end position="1188"/>
    </location>
</feature>
<feature type="region of interest" description="Disordered" evidence="16">
    <location>
        <begin position="1155"/>
        <end position="1188"/>
    </location>
</feature>
<dbReference type="InterPro" id="IPR001357">
    <property type="entry name" value="BRCT_dom"/>
</dbReference>
<accession>A0A2P6TGS2</accession>
<feature type="region of interest" description="Disordered" evidence="16">
    <location>
        <begin position="1333"/>
        <end position="1388"/>
    </location>
</feature>
<sequence>MAADSSLAAGIAALLRCLFDDLQEVAVDDDAVQYLAAGLAETDEDDPDELCDSVAGFSPVFGRLAPPKQRQLIADLLSRVAALRQEQQGDQQSAAAGRPAAKASVAAVAAEALARLGSLSVSSSAASSEREGSEDELGAPLSEAQRQALGTLRELCALPDACDAFLAHVLAAKGGGDVEAAAVWMLEQPDWAAAQASWQVARAARREERARARAEREVSKREIVDRFQLQALPNGSSTSGKGKPPVLKAWGAGGSGGGSSGGGESKARYRDGALVSTRGEKYVFEKGPEWDGGSRGKVYTKGKRGKGFVVSPVTRSLLERRTARRQHSGAVWRRDGLLSAGLNTWQMVRPRPGTHRNPGRRPPGLRQEGAAAAAPEEEAAAAATQQASAEASGSEDGPVASQNGPVAAEASGGSPAAALPLPHVPPNHHTRGKRPSGLVLPRDVHHSIDGTLLPAPTSEGEAAASAEAAGDPAAAAAASGAPRLAAGRLPPGEISFHTLCAFATSVAKCKGAGCMERKRRRVVKFMEEVVARESGDAWAIWRLLLPHFDNHRGPYNLKEKALGNVLIHVCGLGDDTVEANKIRHWIKPGKKGAGDFARVLLENVFRVYCLSDASREKELKVREVNAELDALAAAALLRGVEATDRRCQILRRLLTRCTPEMAFYLAQIILRELKINLSQEYAFRWWHADAQQLFNCTTSAAAVFNTLTDPGKRISPTLAPGRPAAPQLSMPLHSTEAVVDMMRKQGEEAGGELSFLIEPKLNGERQQVHILGPDRPCQYWSRSGIDHGQLRNANTPGPPGGFCLFDSVLRQQVVPQQCILDGELLVWNKKRNNFEVFGSLRSTILAGHANEDPHFRVDCEDFDGNINTADPEWEAPCLGDLEVVYLPWDVLYLDRRCVCHLPLLERRELLRRAVRDAPPEGYPLSPNGVLRGRVVPMLPGQPLLGHVAAPCLCSTSEDVLEAVRGAIRRHEEGIVVKSLPSQWLAGDRNGQWVKIKPDYLSRVEIDALIIGCFWGEDRRAGLFSEFLMGIAAQPPAGKTAPERWISFCKVGSGFTDVDRERLHNALKDNVCERPPPCYEITGSSKETPHFWVKDPLQSVVLEVQADLRLIKSRIYAAEYSLRFPRMERIREPWDKDALGTSTERELRDFVAERKGHLARDDAKQLRSPGKAGPRKARQAAKRRPKGHKLPKAIAGVDVGQVVAESSVLEGCCVCELLLKLGGRPWETYSPGCDRITHVLAGEPGKGSGWRAAARAGCDIISLAWLQRCAQAGQRLEPRPSEYLQLSAATLQSRPDWDCWGDSLFEEATAEDVAALLRRLPDAASLAPLLEQQEAAQERQRRQGQHLWQRQRQRKRQEQEGKSEQQSSEQQDGESSRSSSSEDSGQQAAGGRLAGCSVAFVSLPPAQEAPAVSSTAQLTGLAQLQAAAARSHAALGQWTATCCRGLPQALLQAVSDQCGGPAAVVALQRRLQAGALAVLPHRWLQDLAAAAQNSLPAA</sequence>
<comment type="catalytic activity">
    <reaction evidence="14">
        <text>ATP + (deoxyribonucleotide)n-3'-hydroxyl + 5'-phospho-(deoxyribonucleotide)m = (deoxyribonucleotide)n+m + AMP + diphosphate.</text>
        <dbReference type="EC" id="6.5.1.1"/>
    </reaction>
</comment>
<keyword evidence="7" id="KW-0677">Repeat</keyword>
<dbReference type="GO" id="GO:0006297">
    <property type="term" value="P:nucleotide-excision repair, DNA gap filling"/>
    <property type="evidence" value="ECO:0007669"/>
    <property type="project" value="TreeGrafter"/>
</dbReference>
<dbReference type="Pfam" id="PF04675">
    <property type="entry name" value="DNA_ligase_A_N"/>
    <property type="match status" value="1"/>
</dbReference>
<dbReference type="SUPFAM" id="SSF52113">
    <property type="entry name" value="BRCT domain"/>
    <property type="match status" value="1"/>
</dbReference>
<evidence type="ECO:0000259" key="18">
    <source>
        <dbReference type="PROSITE" id="PS50172"/>
    </source>
</evidence>
<dbReference type="InterPro" id="IPR029710">
    <property type="entry name" value="LIG4"/>
</dbReference>
<dbReference type="Gene3D" id="1.10.3260.10">
    <property type="entry name" value="DNA ligase, ATP-dependent, N-terminal domain"/>
    <property type="match status" value="1"/>
</dbReference>
<feature type="domain" description="ATP-dependent DNA ligase family profile" evidence="17">
    <location>
        <begin position="880"/>
        <end position="1032"/>
    </location>
</feature>
<keyword evidence="10" id="KW-0233">DNA recombination</keyword>
<gene>
    <name evidence="19" type="ORF">C2E21_7731</name>
</gene>
<feature type="compositionally biased region" description="Low complexity" evidence="16">
    <location>
        <begin position="367"/>
        <end position="395"/>
    </location>
</feature>
<evidence type="ECO:0000256" key="14">
    <source>
        <dbReference type="ARBA" id="ARBA00034003"/>
    </source>
</evidence>
<dbReference type="SUPFAM" id="SSF117018">
    <property type="entry name" value="ATP-dependent DNA ligase DNA-binding domain"/>
    <property type="match status" value="1"/>
</dbReference>
<dbReference type="PROSITE" id="PS50172">
    <property type="entry name" value="BRCT"/>
    <property type="match status" value="1"/>
</dbReference>
<dbReference type="GO" id="GO:0005524">
    <property type="term" value="F:ATP binding"/>
    <property type="evidence" value="ECO:0007669"/>
    <property type="project" value="UniProtKB-KW"/>
</dbReference>
<feature type="compositionally biased region" description="Low complexity" evidence="16">
    <location>
        <begin position="407"/>
        <end position="421"/>
    </location>
</feature>
<dbReference type="GO" id="GO:0032807">
    <property type="term" value="C:DNA ligase IV complex"/>
    <property type="evidence" value="ECO:0007669"/>
    <property type="project" value="TreeGrafter"/>
</dbReference>
<dbReference type="InterPro" id="IPR000977">
    <property type="entry name" value="DNA_ligase_ATP-dep"/>
</dbReference>
<dbReference type="NCBIfam" id="TIGR00574">
    <property type="entry name" value="dnl1"/>
    <property type="match status" value="1"/>
</dbReference>
<dbReference type="InterPro" id="IPR012309">
    <property type="entry name" value="DNA_ligase_ATP-dep_C"/>
</dbReference>
<dbReference type="GO" id="GO:0003677">
    <property type="term" value="F:DNA binding"/>
    <property type="evidence" value="ECO:0007669"/>
    <property type="project" value="InterPro"/>
</dbReference>
<evidence type="ECO:0000256" key="5">
    <source>
        <dbReference type="ARBA" id="ARBA00022073"/>
    </source>
</evidence>
<dbReference type="PANTHER" id="PTHR45997">
    <property type="entry name" value="DNA LIGASE 4"/>
    <property type="match status" value="1"/>
</dbReference>
<dbReference type="InterPro" id="IPR012310">
    <property type="entry name" value="DNA_ligase_ATP-dep_cent"/>
</dbReference>
<feature type="region of interest" description="Disordered" evidence="16">
    <location>
        <begin position="344"/>
        <end position="469"/>
    </location>
</feature>
<dbReference type="Pfam" id="PF01068">
    <property type="entry name" value="DNA_ligase_A_M"/>
    <property type="match status" value="1"/>
</dbReference>
<dbReference type="InterPro" id="IPR036599">
    <property type="entry name" value="DNA_ligase_N_sf"/>
</dbReference>
<dbReference type="Gene3D" id="3.30.470.30">
    <property type="entry name" value="DNA ligase/mRNA capping enzyme"/>
    <property type="match status" value="1"/>
</dbReference>
<evidence type="ECO:0000256" key="3">
    <source>
        <dbReference type="ARBA" id="ARBA00007572"/>
    </source>
</evidence>
<dbReference type="SUPFAM" id="SSF56091">
    <property type="entry name" value="DNA ligase/mRNA capping enzyme, catalytic domain"/>
    <property type="match status" value="1"/>
</dbReference>
<dbReference type="PANTHER" id="PTHR45997:SF1">
    <property type="entry name" value="DNA LIGASE 4"/>
    <property type="match status" value="1"/>
</dbReference>
<evidence type="ECO:0000256" key="9">
    <source>
        <dbReference type="ARBA" id="ARBA00022840"/>
    </source>
</evidence>
<dbReference type="GO" id="GO:0071897">
    <property type="term" value="P:DNA biosynthetic process"/>
    <property type="evidence" value="ECO:0007669"/>
    <property type="project" value="InterPro"/>
</dbReference>
<evidence type="ECO:0000256" key="7">
    <source>
        <dbReference type="ARBA" id="ARBA00022737"/>
    </source>
</evidence>